<protein>
    <submittedName>
        <fullName evidence="1">Uncharacterized protein</fullName>
    </submittedName>
</protein>
<organism evidence="1 2">
    <name type="scientific">Desulfonema ishimotonii</name>
    <dbReference type="NCBI Taxonomy" id="45657"/>
    <lineage>
        <taxon>Bacteria</taxon>
        <taxon>Pseudomonadati</taxon>
        <taxon>Thermodesulfobacteriota</taxon>
        <taxon>Desulfobacteria</taxon>
        <taxon>Desulfobacterales</taxon>
        <taxon>Desulfococcaceae</taxon>
        <taxon>Desulfonema</taxon>
    </lineage>
</organism>
<gene>
    <name evidence="1" type="ORF">DENIS_2146</name>
</gene>
<evidence type="ECO:0000313" key="1">
    <source>
        <dbReference type="EMBL" id="GBC61186.1"/>
    </source>
</evidence>
<evidence type="ECO:0000313" key="2">
    <source>
        <dbReference type="Proteomes" id="UP000288096"/>
    </source>
</evidence>
<dbReference type="EMBL" id="BEXT01000001">
    <property type="protein sequence ID" value="GBC61186.1"/>
    <property type="molecule type" value="Genomic_DNA"/>
</dbReference>
<reference evidence="2" key="2">
    <citation type="submission" date="2019-01" db="EMBL/GenBank/DDBJ databases">
        <title>Genome sequence of Desulfonema ishimotonii strain Tokyo 01.</title>
        <authorList>
            <person name="Fukui M."/>
        </authorList>
    </citation>
    <scope>NUCLEOTIDE SEQUENCE [LARGE SCALE GENOMIC DNA]</scope>
    <source>
        <strain evidence="2">Tokyo 01</strain>
    </source>
</reference>
<comment type="caution">
    <text evidence="1">The sequence shown here is derived from an EMBL/GenBank/DDBJ whole genome shotgun (WGS) entry which is preliminary data.</text>
</comment>
<name>A0A401FW43_9BACT</name>
<dbReference type="Proteomes" id="UP000288096">
    <property type="component" value="Unassembled WGS sequence"/>
</dbReference>
<accession>A0A401FW43</accession>
<reference evidence="2" key="1">
    <citation type="submission" date="2017-11" db="EMBL/GenBank/DDBJ databases">
        <authorList>
            <person name="Watanabe M."/>
            <person name="Kojima H."/>
        </authorList>
    </citation>
    <scope>NUCLEOTIDE SEQUENCE [LARGE SCALE GENOMIC DNA]</scope>
    <source>
        <strain evidence="2">Tokyo 01</strain>
    </source>
</reference>
<proteinExistence type="predicted"/>
<keyword evidence="2" id="KW-1185">Reference proteome</keyword>
<dbReference type="AlphaFoldDB" id="A0A401FW43"/>
<sequence length="69" mass="7614">MRIFSFAGALLRVKKASRLSAGCPESDFNAQQALSFGYIRRSRAFAALFHLEINPVTLIQRFEAGHGDG</sequence>